<feature type="region of interest" description="Disordered" evidence="6">
    <location>
        <begin position="181"/>
        <end position="204"/>
    </location>
</feature>
<keyword evidence="1 5" id="KW-0479">Metal-binding</keyword>
<gene>
    <name evidence="7" type="ORF">QBC36DRAFT_354750</name>
</gene>
<dbReference type="GO" id="GO:0001664">
    <property type="term" value="F:G protein-coupled receptor binding"/>
    <property type="evidence" value="ECO:0007669"/>
    <property type="project" value="TreeGrafter"/>
</dbReference>
<dbReference type="Gene3D" id="3.40.50.300">
    <property type="entry name" value="P-loop containing nucleotide triphosphate hydrolases"/>
    <property type="match status" value="1"/>
</dbReference>
<dbReference type="Gene3D" id="1.10.400.10">
    <property type="entry name" value="GI Alpha 1, domain 2-like"/>
    <property type="match status" value="1"/>
</dbReference>
<dbReference type="Pfam" id="PF00503">
    <property type="entry name" value="G-alpha"/>
    <property type="match status" value="1"/>
</dbReference>
<sequence>MKSTTPTTARTDTLISEKSGFSDEEDHHLTMSVTPTTKVFWQLKQTNAPSSGVVPKKPKRRRARSTGCFGMPFDLLAFLRSMSVFQLDASQNNTKRIQSPSPQFEPENVGEVKKVTAWPLLNSEKSQAARDARLAAKRSAAIDRQLEQDRDAWCRKAQVMVTGFGRTKCEGKTLFFDQMRKCSGSPESSERNNQITGRHSDDSAGKVRTATMKEMRRILQEIHTQVADYHERSRQQIEEPLNTLLKTVTDLYEHQLSTLQERLEINDHTLGLVQKVTDLWSNPTWTNLCYRTWGRSKPFDDILLSLLTRSFTPTYTPTPTDLSHIRHFSSSHRSIHQECLTPFPSQSSLTLDLIDRDNTGCCSFLTRKIFHFLSTNLSVLMLVDLGSYSQVLYEDNSVNHLQESLSVFQSIVDSRKFAEQARGAMMLLLWNSEGLERQLEEGGKPLGDYMKDFKGKRGEEREWIKKEFEKVVKRGRYGRDVKVRVGEPGEEGTVRWAVEAVKTGLLDQELCELGLGREGRGHGWYQRR</sequence>
<feature type="compositionally biased region" description="Polar residues" evidence="6">
    <location>
        <begin position="1"/>
        <end position="16"/>
    </location>
</feature>
<feature type="region of interest" description="Disordered" evidence="6">
    <location>
        <begin position="1"/>
        <end position="23"/>
    </location>
</feature>
<comment type="caution">
    <text evidence="7">The sequence shown here is derived from an EMBL/GenBank/DDBJ whole genome shotgun (WGS) entry which is preliminary data.</text>
</comment>
<evidence type="ECO:0000256" key="5">
    <source>
        <dbReference type="PIRSR" id="PIRSR601019-2"/>
    </source>
</evidence>
<feature type="binding site" evidence="5">
    <location>
        <position position="173"/>
    </location>
    <ligand>
        <name>Mg(2+)</name>
        <dbReference type="ChEBI" id="CHEBI:18420"/>
    </ligand>
</feature>
<evidence type="ECO:0000313" key="7">
    <source>
        <dbReference type="EMBL" id="KAK4175395.1"/>
    </source>
</evidence>
<dbReference type="PANTHER" id="PTHR10218:SF302">
    <property type="entry name" value="GUANINE NUCLEOTIDE-BINDING PROTEIN ALPHA-5 SUBUNIT"/>
    <property type="match status" value="1"/>
</dbReference>
<proteinExistence type="predicted"/>
<dbReference type="GO" id="GO:0031683">
    <property type="term" value="F:G-protein beta/gamma-subunit complex binding"/>
    <property type="evidence" value="ECO:0007669"/>
    <property type="project" value="InterPro"/>
</dbReference>
<dbReference type="InterPro" id="IPR001019">
    <property type="entry name" value="Gprotein_alpha_su"/>
</dbReference>
<evidence type="ECO:0000256" key="1">
    <source>
        <dbReference type="ARBA" id="ARBA00022723"/>
    </source>
</evidence>
<feature type="binding site" evidence="5">
    <location>
        <position position="329"/>
    </location>
    <ligand>
        <name>Mg(2+)</name>
        <dbReference type="ChEBI" id="CHEBI:18420"/>
    </ligand>
</feature>
<dbReference type="GO" id="GO:0046872">
    <property type="term" value="F:metal ion binding"/>
    <property type="evidence" value="ECO:0007669"/>
    <property type="project" value="UniProtKB-KW"/>
</dbReference>
<accession>A0AAN6W550</accession>
<dbReference type="EMBL" id="MU866236">
    <property type="protein sequence ID" value="KAK4175395.1"/>
    <property type="molecule type" value="Genomic_DNA"/>
</dbReference>
<dbReference type="GO" id="GO:0005834">
    <property type="term" value="C:heterotrimeric G-protein complex"/>
    <property type="evidence" value="ECO:0007669"/>
    <property type="project" value="TreeGrafter"/>
</dbReference>
<evidence type="ECO:0000256" key="6">
    <source>
        <dbReference type="SAM" id="MobiDB-lite"/>
    </source>
</evidence>
<dbReference type="InterPro" id="IPR011025">
    <property type="entry name" value="GproteinA_insert"/>
</dbReference>
<keyword evidence="3" id="KW-0342">GTP-binding</keyword>
<keyword evidence="2" id="KW-0547">Nucleotide-binding</keyword>
<dbReference type="GO" id="GO:0005525">
    <property type="term" value="F:GTP binding"/>
    <property type="evidence" value="ECO:0007669"/>
    <property type="project" value="UniProtKB-KW"/>
</dbReference>
<organism evidence="7 8">
    <name type="scientific">Triangularia setosa</name>
    <dbReference type="NCBI Taxonomy" id="2587417"/>
    <lineage>
        <taxon>Eukaryota</taxon>
        <taxon>Fungi</taxon>
        <taxon>Dikarya</taxon>
        <taxon>Ascomycota</taxon>
        <taxon>Pezizomycotina</taxon>
        <taxon>Sordariomycetes</taxon>
        <taxon>Sordariomycetidae</taxon>
        <taxon>Sordariales</taxon>
        <taxon>Podosporaceae</taxon>
        <taxon>Triangularia</taxon>
    </lineage>
</organism>
<dbReference type="PANTHER" id="PTHR10218">
    <property type="entry name" value="GTP-BINDING PROTEIN ALPHA SUBUNIT"/>
    <property type="match status" value="1"/>
</dbReference>
<dbReference type="AlphaFoldDB" id="A0AAN6W550"/>
<keyword evidence="4" id="KW-0807">Transducer</keyword>
<evidence type="ECO:0000256" key="3">
    <source>
        <dbReference type="ARBA" id="ARBA00023134"/>
    </source>
</evidence>
<keyword evidence="5" id="KW-0460">Magnesium</keyword>
<dbReference type="Proteomes" id="UP001302321">
    <property type="component" value="Unassembled WGS sequence"/>
</dbReference>
<evidence type="ECO:0000313" key="8">
    <source>
        <dbReference type="Proteomes" id="UP001302321"/>
    </source>
</evidence>
<dbReference type="PROSITE" id="PS51882">
    <property type="entry name" value="G_ALPHA"/>
    <property type="match status" value="1"/>
</dbReference>
<protein>
    <submittedName>
        <fullName evidence="7">G-protein alpha subunit-domain-containing protein</fullName>
    </submittedName>
</protein>
<dbReference type="GO" id="GO:0003924">
    <property type="term" value="F:GTPase activity"/>
    <property type="evidence" value="ECO:0007669"/>
    <property type="project" value="InterPro"/>
</dbReference>
<name>A0AAN6W550_9PEZI</name>
<dbReference type="GO" id="GO:0005737">
    <property type="term" value="C:cytoplasm"/>
    <property type="evidence" value="ECO:0007669"/>
    <property type="project" value="TreeGrafter"/>
</dbReference>
<dbReference type="InterPro" id="IPR027417">
    <property type="entry name" value="P-loop_NTPase"/>
</dbReference>
<evidence type="ECO:0000256" key="2">
    <source>
        <dbReference type="ARBA" id="ARBA00022741"/>
    </source>
</evidence>
<reference evidence="7" key="1">
    <citation type="journal article" date="2023" name="Mol. Phylogenet. Evol.">
        <title>Genome-scale phylogeny and comparative genomics of the fungal order Sordariales.</title>
        <authorList>
            <person name="Hensen N."/>
            <person name="Bonometti L."/>
            <person name="Westerberg I."/>
            <person name="Brannstrom I.O."/>
            <person name="Guillou S."/>
            <person name="Cros-Aarteil S."/>
            <person name="Calhoun S."/>
            <person name="Haridas S."/>
            <person name="Kuo A."/>
            <person name="Mondo S."/>
            <person name="Pangilinan J."/>
            <person name="Riley R."/>
            <person name="LaButti K."/>
            <person name="Andreopoulos B."/>
            <person name="Lipzen A."/>
            <person name="Chen C."/>
            <person name="Yan M."/>
            <person name="Daum C."/>
            <person name="Ng V."/>
            <person name="Clum A."/>
            <person name="Steindorff A."/>
            <person name="Ohm R.A."/>
            <person name="Martin F."/>
            <person name="Silar P."/>
            <person name="Natvig D.O."/>
            <person name="Lalanne C."/>
            <person name="Gautier V."/>
            <person name="Ament-Velasquez S.L."/>
            <person name="Kruys A."/>
            <person name="Hutchinson M.I."/>
            <person name="Powell A.J."/>
            <person name="Barry K."/>
            <person name="Miller A.N."/>
            <person name="Grigoriev I.V."/>
            <person name="Debuchy R."/>
            <person name="Gladieux P."/>
            <person name="Hiltunen Thoren M."/>
            <person name="Johannesson H."/>
        </authorList>
    </citation>
    <scope>NUCLEOTIDE SEQUENCE</scope>
    <source>
        <strain evidence="7">CBS 892.96</strain>
    </source>
</reference>
<feature type="compositionally biased region" description="Polar residues" evidence="6">
    <location>
        <begin position="185"/>
        <end position="197"/>
    </location>
</feature>
<keyword evidence="8" id="KW-1185">Reference proteome</keyword>
<reference evidence="7" key="2">
    <citation type="submission" date="2023-05" db="EMBL/GenBank/DDBJ databases">
        <authorList>
            <consortium name="Lawrence Berkeley National Laboratory"/>
            <person name="Steindorff A."/>
            <person name="Hensen N."/>
            <person name="Bonometti L."/>
            <person name="Westerberg I."/>
            <person name="Brannstrom I.O."/>
            <person name="Guillou S."/>
            <person name="Cros-Aarteil S."/>
            <person name="Calhoun S."/>
            <person name="Haridas S."/>
            <person name="Kuo A."/>
            <person name="Mondo S."/>
            <person name="Pangilinan J."/>
            <person name="Riley R."/>
            <person name="Labutti K."/>
            <person name="Andreopoulos B."/>
            <person name="Lipzen A."/>
            <person name="Chen C."/>
            <person name="Yanf M."/>
            <person name="Daum C."/>
            <person name="Ng V."/>
            <person name="Clum A."/>
            <person name="Ohm R."/>
            <person name="Martin F."/>
            <person name="Silar P."/>
            <person name="Natvig D."/>
            <person name="Lalanne C."/>
            <person name="Gautier V."/>
            <person name="Ament-Velasquez S.L."/>
            <person name="Kruys A."/>
            <person name="Hutchinson M.I."/>
            <person name="Powell A.J."/>
            <person name="Barry K."/>
            <person name="Miller A.N."/>
            <person name="Grigoriev I.V."/>
            <person name="Debuchy R."/>
            <person name="Gladieux P."/>
            <person name="Thoren M.H."/>
            <person name="Johannesson H."/>
        </authorList>
    </citation>
    <scope>NUCLEOTIDE SEQUENCE</scope>
    <source>
        <strain evidence="7">CBS 892.96</strain>
    </source>
</reference>
<evidence type="ECO:0000256" key="4">
    <source>
        <dbReference type="ARBA" id="ARBA00023224"/>
    </source>
</evidence>
<dbReference type="SMART" id="SM00275">
    <property type="entry name" value="G_alpha"/>
    <property type="match status" value="1"/>
</dbReference>
<dbReference type="GO" id="GO:0007188">
    <property type="term" value="P:adenylate cyclase-modulating G protein-coupled receptor signaling pathway"/>
    <property type="evidence" value="ECO:0007669"/>
    <property type="project" value="TreeGrafter"/>
</dbReference>